<feature type="domain" description="Peptidase M24" evidence="1">
    <location>
        <begin position="184"/>
        <end position="392"/>
    </location>
</feature>
<gene>
    <name evidence="3" type="ORF">BSU04_04650</name>
</gene>
<dbReference type="InterPro" id="IPR029149">
    <property type="entry name" value="Creatin/AminoP/Spt16_N"/>
</dbReference>
<dbReference type="OrthoDB" id="9761809at2"/>
<dbReference type="SUPFAM" id="SSF55920">
    <property type="entry name" value="Creatinase/aminopeptidase"/>
    <property type="match status" value="1"/>
</dbReference>
<dbReference type="Gene3D" id="3.40.350.10">
    <property type="entry name" value="Creatinase/prolidase N-terminal domain"/>
    <property type="match status" value="1"/>
</dbReference>
<dbReference type="PANTHER" id="PTHR46112">
    <property type="entry name" value="AMINOPEPTIDASE"/>
    <property type="match status" value="1"/>
</dbReference>
<dbReference type="RefSeq" id="WP_089159447.1">
    <property type="nucleotide sequence ID" value="NZ_MTHB01000029.1"/>
</dbReference>
<keyword evidence="3" id="KW-0645">Protease</keyword>
<dbReference type="SUPFAM" id="SSF53092">
    <property type="entry name" value="Creatinase/prolidase N-terminal domain"/>
    <property type="match status" value="1"/>
</dbReference>
<dbReference type="InterPro" id="IPR000587">
    <property type="entry name" value="Creatinase_N"/>
</dbReference>
<comment type="caution">
    <text evidence="3">The sequence shown here is derived from an EMBL/GenBank/DDBJ whole genome shotgun (WGS) entry which is preliminary data.</text>
</comment>
<evidence type="ECO:0000259" key="2">
    <source>
        <dbReference type="Pfam" id="PF01321"/>
    </source>
</evidence>
<dbReference type="Pfam" id="PF01321">
    <property type="entry name" value="Creatinase_N"/>
    <property type="match status" value="1"/>
</dbReference>
<dbReference type="AlphaFoldDB" id="A0A226XA11"/>
<accession>A0A226XA11</accession>
<dbReference type="NCBIfam" id="TIGR02993">
    <property type="entry name" value="ectoine_eutD"/>
    <property type="match status" value="1"/>
</dbReference>
<proteinExistence type="predicted"/>
<feature type="domain" description="Creatinase N-terminal" evidence="2">
    <location>
        <begin position="32"/>
        <end position="177"/>
    </location>
</feature>
<dbReference type="Proteomes" id="UP000214720">
    <property type="component" value="Unassembled WGS sequence"/>
</dbReference>
<keyword evidence="3" id="KW-0378">Hydrolase</keyword>
<sequence length="410" mass="46123">MSFMTQQAQEQERRAAAPAARLYFEQSEFDARIAKTRRAMQKAEVDLLIVSDPTNMSWLTGYDGWSFYVHQCVLLPMEGEPLWFGRGQDANGAKRTVFMRHDQIVGYPDHYVQSQVRHPMDYLSREVIAARGWDKCRIGVEKDNYYFSAAAYASLMHHLPQATWVDATGLVNWQRAIKSPREIEYMRVAARIVEKMHARILERVEPGMRKSDLVAEIYSAGITGVEGYGGDYPAIVPLLPTGSDAAAPHLTWDDSEFTKGAGTFFEIAGCFRRYHCPQSRTVYLGRPPQHFIDAEKAVVEGIEAGLAAAKPGNLCEDIANAFFAVLRKSGIEKDSRCGYPIGASYPPDWGERTMSLRPGDKTVLEPGMTFHFMPGLWLDDWGLEITESILITSTGVETFCNTPRQLFVKE</sequence>
<dbReference type="InterPro" id="IPR050659">
    <property type="entry name" value="Peptidase_M24B"/>
</dbReference>
<dbReference type="InterPro" id="IPR014335">
    <property type="entry name" value="Ectoine_EutD"/>
</dbReference>
<dbReference type="PANTHER" id="PTHR46112:SF2">
    <property type="entry name" value="XAA-PRO AMINOPEPTIDASE P-RELATED"/>
    <property type="match status" value="1"/>
</dbReference>
<dbReference type="EMBL" id="MTHB01000029">
    <property type="protein sequence ID" value="OXC79830.1"/>
    <property type="molecule type" value="Genomic_DNA"/>
</dbReference>
<dbReference type="InterPro" id="IPR000994">
    <property type="entry name" value="Pept_M24"/>
</dbReference>
<dbReference type="CDD" id="cd01066">
    <property type="entry name" value="APP_MetAP"/>
    <property type="match status" value="1"/>
</dbReference>
<name>A0A226XA11_CABSO</name>
<reference evidence="4" key="1">
    <citation type="submission" date="2017-01" db="EMBL/GenBank/DDBJ databases">
        <title>Genome Analysis of Deinococcus marmoris KOPRI26562.</title>
        <authorList>
            <person name="Kim J.H."/>
            <person name="Oh H.-M."/>
        </authorList>
    </citation>
    <scope>NUCLEOTIDE SEQUENCE [LARGE SCALE GENOMIC DNA]</scope>
    <source>
        <strain evidence="4">PAMC 26633</strain>
    </source>
</reference>
<evidence type="ECO:0000313" key="3">
    <source>
        <dbReference type="EMBL" id="OXC79830.1"/>
    </source>
</evidence>
<organism evidence="3 4">
    <name type="scientific">Caballeronia sordidicola</name>
    <name type="common">Burkholderia sordidicola</name>
    <dbReference type="NCBI Taxonomy" id="196367"/>
    <lineage>
        <taxon>Bacteria</taxon>
        <taxon>Pseudomonadati</taxon>
        <taxon>Pseudomonadota</taxon>
        <taxon>Betaproteobacteria</taxon>
        <taxon>Burkholderiales</taxon>
        <taxon>Burkholderiaceae</taxon>
        <taxon>Caballeronia</taxon>
    </lineage>
</organism>
<keyword evidence="3" id="KW-0031">Aminopeptidase</keyword>
<dbReference type="InterPro" id="IPR036005">
    <property type="entry name" value="Creatinase/aminopeptidase-like"/>
</dbReference>
<dbReference type="Gene3D" id="3.90.230.10">
    <property type="entry name" value="Creatinase/methionine aminopeptidase superfamily"/>
    <property type="match status" value="1"/>
</dbReference>
<dbReference type="Pfam" id="PF00557">
    <property type="entry name" value="Peptidase_M24"/>
    <property type="match status" value="1"/>
</dbReference>
<evidence type="ECO:0000259" key="1">
    <source>
        <dbReference type="Pfam" id="PF00557"/>
    </source>
</evidence>
<protein>
    <submittedName>
        <fullName evidence="3">Aminopeptidase YpdF (MP-, MA-, MS-, AP-, NP-specific)</fullName>
    </submittedName>
</protein>
<evidence type="ECO:0000313" key="4">
    <source>
        <dbReference type="Proteomes" id="UP000214720"/>
    </source>
</evidence>
<dbReference type="GO" id="GO:0004177">
    <property type="term" value="F:aminopeptidase activity"/>
    <property type="evidence" value="ECO:0007669"/>
    <property type="project" value="UniProtKB-KW"/>
</dbReference>